<proteinExistence type="inferred from homology"/>
<evidence type="ECO:0000313" key="7">
    <source>
        <dbReference type="Proteomes" id="UP000759131"/>
    </source>
</evidence>
<organism evidence="6">
    <name type="scientific">Medioppia subpectinata</name>
    <dbReference type="NCBI Taxonomy" id="1979941"/>
    <lineage>
        <taxon>Eukaryota</taxon>
        <taxon>Metazoa</taxon>
        <taxon>Ecdysozoa</taxon>
        <taxon>Arthropoda</taxon>
        <taxon>Chelicerata</taxon>
        <taxon>Arachnida</taxon>
        <taxon>Acari</taxon>
        <taxon>Acariformes</taxon>
        <taxon>Sarcoptiformes</taxon>
        <taxon>Oribatida</taxon>
        <taxon>Brachypylina</taxon>
        <taxon>Oppioidea</taxon>
        <taxon>Oppiidae</taxon>
        <taxon>Medioppia</taxon>
    </lineage>
</organism>
<evidence type="ECO:0000256" key="2">
    <source>
        <dbReference type="ARBA" id="ARBA00005679"/>
    </source>
</evidence>
<evidence type="ECO:0000256" key="3">
    <source>
        <dbReference type="ARBA" id="ARBA00022525"/>
    </source>
</evidence>
<sequence>MCMGASISGTTGAEPPVKIDVYYESLCPYSKNFIVDQLIPTYNKVASIITVGLIPFGNAKWTKIENPNGNFDVEFTCQHGEQECIGNRIHDCVLLRESIDRTLAFTDCIFKSSQWKTPASAGKQCAEEVRQNWTTINECQTGPLGRGLLLLHGERHISQNPRPNYVPWIAINGVHNEDLQDRAQKDLLTLVCDTYTGPKPSQCNQI</sequence>
<protein>
    <recommendedName>
        <fullName evidence="8">Gamma-interferon-inducible lysosomal thiol reductase</fullName>
    </recommendedName>
</protein>
<dbReference type="EMBL" id="OC875537">
    <property type="protein sequence ID" value="CAD7638524.1"/>
    <property type="molecule type" value="Genomic_DNA"/>
</dbReference>
<name>A0A7R9LDC8_9ACAR</name>
<evidence type="ECO:0000256" key="5">
    <source>
        <dbReference type="ARBA" id="ARBA00023180"/>
    </source>
</evidence>
<dbReference type="EMBL" id="CAJPIZ010020962">
    <property type="protein sequence ID" value="CAG2117474.1"/>
    <property type="molecule type" value="Genomic_DNA"/>
</dbReference>
<keyword evidence="5" id="KW-0325">Glycoprotein</keyword>
<keyword evidence="4" id="KW-0732">Signal</keyword>
<dbReference type="PANTHER" id="PTHR13234:SF8">
    <property type="entry name" value="GAMMA-INTERFERON-INDUCIBLE LYSOSOMAL THIOL REDUCTASE"/>
    <property type="match status" value="1"/>
</dbReference>
<dbReference type="Proteomes" id="UP000759131">
    <property type="component" value="Unassembled WGS sequence"/>
</dbReference>
<dbReference type="OrthoDB" id="958254at2759"/>
<keyword evidence="3" id="KW-0964">Secreted</keyword>
<dbReference type="InterPro" id="IPR004911">
    <property type="entry name" value="Interferon-induced_GILT"/>
</dbReference>
<evidence type="ECO:0000256" key="4">
    <source>
        <dbReference type="ARBA" id="ARBA00022729"/>
    </source>
</evidence>
<comment type="similarity">
    <text evidence="2">Belongs to the GILT family.</text>
</comment>
<dbReference type="PANTHER" id="PTHR13234">
    <property type="entry name" value="GAMMA-INTERFERON INDUCIBLE LYSOSOMAL THIOL REDUCTASE GILT"/>
    <property type="match status" value="1"/>
</dbReference>
<comment type="subcellular location">
    <subcellularLocation>
        <location evidence="1">Secreted</location>
    </subcellularLocation>
</comment>
<reference evidence="6" key="1">
    <citation type="submission" date="2020-11" db="EMBL/GenBank/DDBJ databases">
        <authorList>
            <person name="Tran Van P."/>
        </authorList>
    </citation>
    <scope>NUCLEOTIDE SEQUENCE</scope>
</reference>
<gene>
    <name evidence="6" type="ORF">OSB1V03_LOCUS17427</name>
</gene>
<dbReference type="GO" id="GO:0016671">
    <property type="term" value="F:oxidoreductase activity, acting on a sulfur group of donors, disulfide as acceptor"/>
    <property type="evidence" value="ECO:0007669"/>
    <property type="project" value="InterPro"/>
</dbReference>
<evidence type="ECO:0008006" key="8">
    <source>
        <dbReference type="Google" id="ProtNLM"/>
    </source>
</evidence>
<dbReference type="GO" id="GO:0005576">
    <property type="term" value="C:extracellular region"/>
    <property type="evidence" value="ECO:0007669"/>
    <property type="project" value="UniProtKB-SubCell"/>
</dbReference>
<dbReference type="AlphaFoldDB" id="A0A7R9LDC8"/>
<dbReference type="Pfam" id="PF03227">
    <property type="entry name" value="GILT"/>
    <property type="match status" value="1"/>
</dbReference>
<evidence type="ECO:0000256" key="1">
    <source>
        <dbReference type="ARBA" id="ARBA00004613"/>
    </source>
</evidence>
<evidence type="ECO:0000313" key="6">
    <source>
        <dbReference type="EMBL" id="CAD7638524.1"/>
    </source>
</evidence>
<keyword evidence="7" id="KW-1185">Reference proteome</keyword>
<accession>A0A7R9LDC8</accession>